<evidence type="ECO:0000259" key="1">
    <source>
        <dbReference type="Pfam" id="PF01261"/>
    </source>
</evidence>
<dbReference type="PANTHER" id="PTHR12110:SF41">
    <property type="entry name" value="INOSOSE DEHYDRATASE"/>
    <property type="match status" value="1"/>
</dbReference>
<proteinExistence type="predicted"/>
<dbReference type="RefSeq" id="WP_069110934.1">
    <property type="nucleotide sequence ID" value="NZ_FNUC01000003.1"/>
</dbReference>
<name>A0A1H5JRF0_9ACTN</name>
<dbReference type="InterPro" id="IPR013022">
    <property type="entry name" value="Xyl_isomerase-like_TIM-brl"/>
</dbReference>
<dbReference type="InterPro" id="IPR036237">
    <property type="entry name" value="Xyl_isomerase-like_sf"/>
</dbReference>
<dbReference type="Proteomes" id="UP000181980">
    <property type="component" value="Unassembled WGS sequence"/>
</dbReference>
<accession>A0A1H5JRF0</accession>
<dbReference type="AlphaFoldDB" id="A0A1H5JRF0"/>
<dbReference type="GO" id="GO:0016853">
    <property type="term" value="F:isomerase activity"/>
    <property type="evidence" value="ECO:0007669"/>
    <property type="project" value="UniProtKB-KW"/>
</dbReference>
<dbReference type="EMBL" id="FNUC01000003">
    <property type="protein sequence ID" value="SEE55173.1"/>
    <property type="molecule type" value="Genomic_DNA"/>
</dbReference>
<dbReference type="OrthoDB" id="5182842at2"/>
<dbReference type="STRING" id="561176.SAMN04488561_1709"/>
<dbReference type="Pfam" id="PF01261">
    <property type="entry name" value="AP_endonuc_2"/>
    <property type="match status" value="1"/>
</dbReference>
<organism evidence="2 3">
    <name type="scientific">Jiangella alba</name>
    <dbReference type="NCBI Taxonomy" id="561176"/>
    <lineage>
        <taxon>Bacteria</taxon>
        <taxon>Bacillati</taxon>
        <taxon>Actinomycetota</taxon>
        <taxon>Actinomycetes</taxon>
        <taxon>Jiangellales</taxon>
        <taxon>Jiangellaceae</taxon>
        <taxon>Jiangella</taxon>
    </lineage>
</organism>
<protein>
    <submittedName>
        <fullName evidence="2">Sugar phosphate isomerase/epimerase</fullName>
    </submittedName>
</protein>
<dbReference type="Gene3D" id="3.20.20.150">
    <property type="entry name" value="Divalent-metal-dependent TIM barrel enzymes"/>
    <property type="match status" value="1"/>
</dbReference>
<evidence type="ECO:0000313" key="2">
    <source>
        <dbReference type="EMBL" id="SEE55173.1"/>
    </source>
</evidence>
<dbReference type="InterPro" id="IPR050312">
    <property type="entry name" value="IolE/XylAMocC-like"/>
</dbReference>
<feature type="domain" description="Xylose isomerase-like TIM barrel" evidence="1">
    <location>
        <begin position="22"/>
        <end position="204"/>
    </location>
</feature>
<evidence type="ECO:0000313" key="3">
    <source>
        <dbReference type="Proteomes" id="UP000181980"/>
    </source>
</evidence>
<reference evidence="3" key="1">
    <citation type="submission" date="2016-10" db="EMBL/GenBank/DDBJ databases">
        <authorList>
            <person name="Varghese N."/>
            <person name="Submissions S."/>
        </authorList>
    </citation>
    <scope>NUCLEOTIDE SEQUENCE [LARGE SCALE GENOMIC DNA]</scope>
    <source>
        <strain evidence="3">DSM 45237</strain>
    </source>
</reference>
<dbReference type="SUPFAM" id="SSF51658">
    <property type="entry name" value="Xylose isomerase-like"/>
    <property type="match status" value="1"/>
</dbReference>
<sequence length="243" mass="25282">MSALVGAQLYSLRESGDRAGAFAALAAAGIDAVEPYDLSDVPGLRADAERHGLAIPSVHARDTDPATLDRVAALGAHTLVIPRSEPEDWADADGIRRVGARLAARQQQAARAGLALAYHNHYWELATLPDGRHGLDVLAASTPPEVGFQVDLYWAHVGGADVAALLERLGDRVRSVHVKDGPGDVAADQVELGHGTLPVAAVLAAAPPGAARILEIDRCAGPVLDLLARNRAALARLDEAVAA</sequence>
<gene>
    <name evidence="2" type="ORF">SAMN04488561_1709</name>
</gene>
<keyword evidence="3" id="KW-1185">Reference proteome</keyword>
<dbReference type="PANTHER" id="PTHR12110">
    <property type="entry name" value="HYDROXYPYRUVATE ISOMERASE"/>
    <property type="match status" value="1"/>
</dbReference>
<keyword evidence="2" id="KW-0413">Isomerase</keyword>